<dbReference type="EMBL" id="KN831783">
    <property type="protein sequence ID" value="KIM40355.1"/>
    <property type="molecule type" value="Genomic_DNA"/>
</dbReference>
<dbReference type="FunFam" id="1.10.510.10:FF:000624">
    <property type="entry name" value="Mitogen-activated protein kinase"/>
    <property type="match status" value="1"/>
</dbReference>
<dbReference type="GO" id="GO:0004674">
    <property type="term" value="F:protein serine/threonine kinase activity"/>
    <property type="evidence" value="ECO:0007669"/>
    <property type="project" value="UniProtKB-KW"/>
</dbReference>
<evidence type="ECO:0000256" key="4">
    <source>
        <dbReference type="ARBA" id="ARBA00022777"/>
    </source>
</evidence>
<dbReference type="PANTHER" id="PTHR24055">
    <property type="entry name" value="MITOGEN-ACTIVATED PROTEIN KINASE"/>
    <property type="match status" value="1"/>
</dbReference>
<evidence type="ECO:0000313" key="9">
    <source>
        <dbReference type="Proteomes" id="UP000053424"/>
    </source>
</evidence>
<dbReference type="Gene3D" id="1.10.510.10">
    <property type="entry name" value="Transferase(Phosphotransferase) domain 1"/>
    <property type="match status" value="1"/>
</dbReference>
<gene>
    <name evidence="8" type="ORF">M413DRAFT_446540</name>
</gene>
<keyword evidence="9" id="KW-1185">Reference proteome</keyword>
<keyword evidence="1" id="KW-0723">Serine/threonine-protein kinase</keyword>
<dbReference type="HOGENOM" id="CLU_000288_181_1_1"/>
<dbReference type="AlphaFoldDB" id="A0A0C3BUK1"/>
<evidence type="ECO:0000256" key="5">
    <source>
        <dbReference type="ARBA" id="ARBA00022840"/>
    </source>
</evidence>
<reference evidence="8 9" key="1">
    <citation type="submission" date="2014-04" db="EMBL/GenBank/DDBJ databases">
        <authorList>
            <consortium name="DOE Joint Genome Institute"/>
            <person name="Kuo A."/>
            <person name="Gay G."/>
            <person name="Dore J."/>
            <person name="Kohler A."/>
            <person name="Nagy L.G."/>
            <person name="Floudas D."/>
            <person name="Copeland A."/>
            <person name="Barry K.W."/>
            <person name="Cichocki N."/>
            <person name="Veneault-Fourrey C."/>
            <person name="LaButti K."/>
            <person name="Lindquist E.A."/>
            <person name="Lipzen A."/>
            <person name="Lundell T."/>
            <person name="Morin E."/>
            <person name="Murat C."/>
            <person name="Sun H."/>
            <person name="Tunlid A."/>
            <person name="Henrissat B."/>
            <person name="Grigoriev I.V."/>
            <person name="Hibbett D.S."/>
            <person name="Martin F."/>
            <person name="Nordberg H.P."/>
            <person name="Cantor M.N."/>
            <person name="Hua S.X."/>
        </authorList>
    </citation>
    <scope>NUCLEOTIDE SEQUENCE [LARGE SCALE GENOMIC DNA]</scope>
    <source>
        <strain evidence="9">h7</strain>
    </source>
</reference>
<dbReference type="Gene3D" id="3.30.200.20">
    <property type="entry name" value="Phosphorylase Kinase, domain 1"/>
    <property type="match status" value="1"/>
</dbReference>
<protein>
    <recommendedName>
        <fullName evidence="7">Protein kinase domain-containing protein</fullName>
    </recommendedName>
</protein>
<dbReference type="InterPro" id="IPR000719">
    <property type="entry name" value="Prot_kinase_dom"/>
</dbReference>
<dbReference type="PROSITE" id="PS50011">
    <property type="entry name" value="PROTEIN_KINASE_DOM"/>
    <property type="match status" value="1"/>
</dbReference>
<keyword evidence="2" id="KW-0808">Transferase</keyword>
<name>A0A0C3BUK1_HEBCY</name>
<feature type="region of interest" description="Disordered" evidence="6">
    <location>
        <begin position="1"/>
        <end position="27"/>
    </location>
</feature>
<dbReference type="InterPro" id="IPR050117">
    <property type="entry name" value="MAPK"/>
</dbReference>
<accession>A0A0C3BUK1</accession>
<sequence>MSGQSSSIPAVSSNPEATVNVVGSPSASSPILGSLISDDSSSIRTYTPLKTISQGPFGSVHFCHWHSIFPPCVDPPPLPTIARYGVGRDLVALKVIPMNSGQDPNKWKELEVLRNLPPHPNVVFLYDYFFTLADRKLHLAFGAMEGNLQQLIQARRSRSFAGALLSSIFYQLNLALDHIHSHHYFHRDLVPENVLVTTTGLFDYPTFPIPLVTTSVASDTLREKDVVVIIKLADFGLARDTRSGHPYTEYVTTRWYRAPEVLLSSPHYTSAVDMWAFGAIIAEMLNLRPIFPGTDSLNQIATICDVLGNPSNEYRLDAAGRLINGGSWPDGLALAHSVGFQFPEVLRRPLSSFFSSAVPTSLVQLMEEFLVFNPQHRLTSSSSLQHPYFLHTAPYRNSLPPPVLDS</sequence>
<evidence type="ECO:0000256" key="2">
    <source>
        <dbReference type="ARBA" id="ARBA00022679"/>
    </source>
</evidence>
<dbReference type="OrthoDB" id="2158884at2759"/>
<evidence type="ECO:0000256" key="1">
    <source>
        <dbReference type="ARBA" id="ARBA00022527"/>
    </source>
</evidence>
<dbReference type="Proteomes" id="UP000053424">
    <property type="component" value="Unassembled WGS sequence"/>
</dbReference>
<dbReference type="GO" id="GO:0005524">
    <property type="term" value="F:ATP binding"/>
    <property type="evidence" value="ECO:0007669"/>
    <property type="project" value="UniProtKB-KW"/>
</dbReference>
<evidence type="ECO:0000313" key="8">
    <source>
        <dbReference type="EMBL" id="KIM40355.1"/>
    </source>
</evidence>
<reference evidence="9" key="2">
    <citation type="submission" date="2015-01" db="EMBL/GenBank/DDBJ databases">
        <title>Evolutionary Origins and Diversification of the Mycorrhizal Mutualists.</title>
        <authorList>
            <consortium name="DOE Joint Genome Institute"/>
            <consortium name="Mycorrhizal Genomics Consortium"/>
            <person name="Kohler A."/>
            <person name="Kuo A."/>
            <person name="Nagy L.G."/>
            <person name="Floudas D."/>
            <person name="Copeland A."/>
            <person name="Barry K.W."/>
            <person name="Cichocki N."/>
            <person name="Veneault-Fourrey C."/>
            <person name="LaButti K."/>
            <person name="Lindquist E.A."/>
            <person name="Lipzen A."/>
            <person name="Lundell T."/>
            <person name="Morin E."/>
            <person name="Murat C."/>
            <person name="Riley R."/>
            <person name="Ohm R."/>
            <person name="Sun H."/>
            <person name="Tunlid A."/>
            <person name="Henrissat B."/>
            <person name="Grigoriev I.V."/>
            <person name="Hibbett D.S."/>
            <person name="Martin F."/>
        </authorList>
    </citation>
    <scope>NUCLEOTIDE SEQUENCE [LARGE SCALE GENOMIC DNA]</scope>
    <source>
        <strain evidence="9">h7</strain>
    </source>
</reference>
<evidence type="ECO:0000259" key="7">
    <source>
        <dbReference type="PROSITE" id="PS50011"/>
    </source>
</evidence>
<keyword evidence="3" id="KW-0547">Nucleotide-binding</keyword>
<proteinExistence type="predicted"/>
<dbReference type="InterPro" id="IPR011009">
    <property type="entry name" value="Kinase-like_dom_sf"/>
</dbReference>
<keyword evidence="5" id="KW-0067">ATP-binding</keyword>
<dbReference type="STRING" id="686832.A0A0C3BUK1"/>
<evidence type="ECO:0000256" key="3">
    <source>
        <dbReference type="ARBA" id="ARBA00022741"/>
    </source>
</evidence>
<organism evidence="8 9">
    <name type="scientific">Hebeloma cylindrosporum</name>
    <dbReference type="NCBI Taxonomy" id="76867"/>
    <lineage>
        <taxon>Eukaryota</taxon>
        <taxon>Fungi</taxon>
        <taxon>Dikarya</taxon>
        <taxon>Basidiomycota</taxon>
        <taxon>Agaricomycotina</taxon>
        <taxon>Agaricomycetes</taxon>
        <taxon>Agaricomycetidae</taxon>
        <taxon>Agaricales</taxon>
        <taxon>Agaricineae</taxon>
        <taxon>Hymenogastraceae</taxon>
        <taxon>Hebeloma</taxon>
    </lineage>
</organism>
<dbReference type="SUPFAM" id="SSF56112">
    <property type="entry name" value="Protein kinase-like (PK-like)"/>
    <property type="match status" value="1"/>
</dbReference>
<keyword evidence="4" id="KW-0418">Kinase</keyword>
<feature type="domain" description="Protein kinase" evidence="7">
    <location>
        <begin position="46"/>
        <end position="389"/>
    </location>
</feature>
<dbReference type="Pfam" id="PF00069">
    <property type="entry name" value="Pkinase"/>
    <property type="match status" value="1"/>
</dbReference>
<evidence type="ECO:0000256" key="6">
    <source>
        <dbReference type="SAM" id="MobiDB-lite"/>
    </source>
</evidence>